<keyword evidence="1" id="KW-0946">Virion</keyword>
<organism evidence="1">
    <name type="scientific">Caldicellulosiruptor owensensis</name>
    <dbReference type="NCBI Taxonomy" id="55205"/>
    <lineage>
        <taxon>Bacteria</taxon>
        <taxon>Bacillati</taxon>
        <taxon>Bacillota</taxon>
        <taxon>Bacillota incertae sedis</taxon>
        <taxon>Caldicellulosiruptorales</taxon>
        <taxon>Caldicellulosiruptoraceae</taxon>
        <taxon>Caldicellulosiruptor</taxon>
    </lineage>
</organism>
<dbReference type="OMA" id="DIMMGVL"/>
<comment type="caution">
    <text evidence="1">The sequence shown here is derived from an EMBL/GenBank/DDBJ whole genome shotgun (WGS) entry which is preliminary data.</text>
</comment>
<name>A0A7C5V558_9FIRM</name>
<dbReference type="EMBL" id="DRUZ01000072">
    <property type="protein sequence ID" value="HHS02008.1"/>
    <property type="molecule type" value="Genomic_DNA"/>
</dbReference>
<reference evidence="1" key="1">
    <citation type="journal article" date="2020" name="mSystems">
        <title>Genome- and Community-Level Interaction Insights into Carbon Utilization and Element Cycling Functions of Hydrothermarchaeota in Hydrothermal Sediment.</title>
        <authorList>
            <person name="Zhou Z."/>
            <person name="Liu Y."/>
            <person name="Xu W."/>
            <person name="Pan J."/>
            <person name="Luo Z.H."/>
            <person name="Li M."/>
        </authorList>
    </citation>
    <scope>NUCLEOTIDE SEQUENCE [LARGE SCALE GENOMIC DNA]</scope>
    <source>
        <strain evidence="1">SpSt-102</strain>
    </source>
</reference>
<gene>
    <name evidence="1" type="ORF">ENL71_05770</name>
</gene>
<dbReference type="AlphaFoldDB" id="A0A7C5V558"/>
<accession>A0A7C5V558</accession>
<sequence>MKTLSDRDIAFSLLNSLKLQATALTNLVLESTNNALRREAMSVLNRVFDHQKQIFDFLSQKGWYPVEMAKQEDITKAQRDVQTIQNNIQMVSM</sequence>
<evidence type="ECO:0000313" key="1">
    <source>
        <dbReference type="EMBL" id="HHS02008.1"/>
    </source>
</evidence>
<keyword evidence="1" id="KW-0167">Capsid protein</keyword>
<protein>
    <submittedName>
        <fullName evidence="1">Spore coat protein</fullName>
    </submittedName>
</protein>
<dbReference type="Gene3D" id="1.20.1260.10">
    <property type="match status" value="1"/>
</dbReference>
<dbReference type="Pfam" id="PF07875">
    <property type="entry name" value="Coat_F"/>
    <property type="match status" value="1"/>
</dbReference>
<proteinExistence type="predicted"/>
<dbReference type="InterPro" id="IPR012851">
    <property type="entry name" value="Spore_coat_CotF-like"/>
</dbReference>
<dbReference type="InterPro" id="IPR012347">
    <property type="entry name" value="Ferritin-like"/>
</dbReference>